<keyword evidence="2" id="KW-0963">Cytoplasm</keyword>
<dbReference type="Gene3D" id="3.90.1200.10">
    <property type="match status" value="1"/>
</dbReference>
<gene>
    <name evidence="10" type="ORF">METZ01_LOCUS118</name>
</gene>
<keyword evidence="4" id="KW-0418">Kinase</keyword>
<evidence type="ECO:0000313" key="10">
    <source>
        <dbReference type="EMBL" id="SUZ47264.1"/>
    </source>
</evidence>
<dbReference type="InterPro" id="IPR011009">
    <property type="entry name" value="Kinase-like_dom_sf"/>
</dbReference>
<evidence type="ECO:0000256" key="4">
    <source>
        <dbReference type="ARBA" id="ARBA00022777"/>
    </source>
</evidence>
<comment type="catalytic activity">
    <reaction evidence="5">
        <text>(5R)-5-hydroxy-L-lysine + GTP = (5R)-5-phosphooxy-L-lysine + GDP + H(+)</text>
        <dbReference type="Rhea" id="RHEA:19049"/>
        <dbReference type="ChEBI" id="CHEBI:15378"/>
        <dbReference type="ChEBI" id="CHEBI:37565"/>
        <dbReference type="ChEBI" id="CHEBI:57882"/>
        <dbReference type="ChEBI" id="CHEBI:58189"/>
        <dbReference type="ChEBI" id="CHEBI:58357"/>
        <dbReference type="EC" id="2.7.1.81"/>
    </reaction>
</comment>
<dbReference type="InterPro" id="IPR002575">
    <property type="entry name" value="Aminoglycoside_PTrfase"/>
</dbReference>
<dbReference type="EC" id="2.7.1.81" evidence="7"/>
<dbReference type="AlphaFoldDB" id="A0A381MZQ7"/>
<comment type="subcellular location">
    <subcellularLocation>
        <location evidence="1">Cytoplasm</location>
    </subcellularLocation>
</comment>
<dbReference type="GO" id="GO:0005737">
    <property type="term" value="C:cytoplasm"/>
    <property type="evidence" value="ECO:0007669"/>
    <property type="project" value="UniProtKB-SubCell"/>
</dbReference>
<evidence type="ECO:0000256" key="1">
    <source>
        <dbReference type="ARBA" id="ARBA00004496"/>
    </source>
</evidence>
<comment type="function">
    <text evidence="6">Catalyzes the GTP-dependent phosphorylation of 5-hydroxy-L-lysine.</text>
</comment>
<dbReference type="InterPro" id="IPR050249">
    <property type="entry name" value="Pseudomonas-type_ThrB"/>
</dbReference>
<dbReference type="EMBL" id="UINC01000007">
    <property type="protein sequence ID" value="SUZ47264.1"/>
    <property type="molecule type" value="Genomic_DNA"/>
</dbReference>
<evidence type="ECO:0000256" key="8">
    <source>
        <dbReference type="ARBA" id="ARBA00040505"/>
    </source>
</evidence>
<organism evidence="10">
    <name type="scientific">marine metagenome</name>
    <dbReference type="NCBI Taxonomy" id="408172"/>
    <lineage>
        <taxon>unclassified sequences</taxon>
        <taxon>metagenomes</taxon>
        <taxon>ecological metagenomes</taxon>
    </lineage>
</organism>
<dbReference type="PANTHER" id="PTHR21064:SF1">
    <property type="entry name" value="HYDROXYLYSINE KINASE"/>
    <property type="match status" value="1"/>
</dbReference>
<keyword evidence="3" id="KW-0808">Transferase</keyword>
<evidence type="ECO:0000259" key="9">
    <source>
        <dbReference type="Pfam" id="PF01636"/>
    </source>
</evidence>
<evidence type="ECO:0000256" key="2">
    <source>
        <dbReference type="ARBA" id="ARBA00022490"/>
    </source>
</evidence>
<evidence type="ECO:0000256" key="5">
    <source>
        <dbReference type="ARBA" id="ARBA00036820"/>
    </source>
</evidence>
<dbReference type="Pfam" id="PF01636">
    <property type="entry name" value="APH"/>
    <property type="match status" value="1"/>
</dbReference>
<evidence type="ECO:0000256" key="3">
    <source>
        <dbReference type="ARBA" id="ARBA00022679"/>
    </source>
</evidence>
<dbReference type="GO" id="GO:0047992">
    <property type="term" value="F:hydroxylysine kinase activity"/>
    <property type="evidence" value="ECO:0007669"/>
    <property type="project" value="UniProtKB-EC"/>
</dbReference>
<protein>
    <recommendedName>
        <fullName evidence="8">Hydroxylysine kinase</fullName>
        <ecNumber evidence="7">2.7.1.81</ecNumber>
    </recommendedName>
</protein>
<accession>A0A381MZQ7</accession>
<dbReference type="SUPFAM" id="SSF56112">
    <property type="entry name" value="Protein kinase-like (PK-like)"/>
    <property type="match status" value="1"/>
</dbReference>
<evidence type="ECO:0000256" key="7">
    <source>
        <dbReference type="ARBA" id="ARBA00038873"/>
    </source>
</evidence>
<dbReference type="PANTHER" id="PTHR21064">
    <property type="entry name" value="AMINOGLYCOSIDE PHOSPHOTRANSFERASE DOMAIN-CONTAINING PROTEIN-RELATED"/>
    <property type="match status" value="1"/>
</dbReference>
<feature type="domain" description="Aminoglycoside phosphotransferase" evidence="9">
    <location>
        <begin position="31"/>
        <end position="265"/>
    </location>
</feature>
<sequence length="335" mass="38642">MSVFSTPPPKYTTFDAEQLAESKFGINGQASPLSSERDQNFLIQSEEESVVLKISNSAESFDELDMQNKVMQHIVKVDPEFELTLPLCSLSGDEIIQIENKGQTNWVRGLKYINGKFLKDSTHDQIMLLELGSFLGRLDNAMKDFNHPAAKRTFPWDVRYTDFLKVHKNNINKDRGIIDYYLSKYETHVLPNESYLRKAIIHNDGNDHNVLLDQNGKTTGIIDFGDMVYSYIVLEPAVCMAYVSLEKTDTLEFISQILKGYHQVFHLNEYELNSVIFLMCLRLCITITMAAYRKKLFPENAYLSVSENQAWELLNRMKNEDLNDWSKQLTKYAQS</sequence>
<proteinExistence type="predicted"/>
<evidence type="ECO:0000256" key="6">
    <source>
        <dbReference type="ARBA" id="ARBA00037368"/>
    </source>
</evidence>
<name>A0A381MZQ7_9ZZZZ</name>
<reference evidence="10" key="1">
    <citation type="submission" date="2018-05" db="EMBL/GenBank/DDBJ databases">
        <authorList>
            <person name="Lanie J.A."/>
            <person name="Ng W.-L."/>
            <person name="Kazmierczak K.M."/>
            <person name="Andrzejewski T.M."/>
            <person name="Davidsen T.M."/>
            <person name="Wayne K.J."/>
            <person name="Tettelin H."/>
            <person name="Glass J.I."/>
            <person name="Rusch D."/>
            <person name="Podicherti R."/>
            <person name="Tsui H.-C.T."/>
            <person name="Winkler M.E."/>
        </authorList>
    </citation>
    <scope>NUCLEOTIDE SEQUENCE</scope>
</reference>